<dbReference type="AlphaFoldDB" id="A0A7C3VPU9"/>
<evidence type="ECO:0000313" key="1">
    <source>
        <dbReference type="EMBL" id="HGG00791.1"/>
    </source>
</evidence>
<reference evidence="1" key="1">
    <citation type="journal article" date="2020" name="mSystems">
        <title>Genome- and Community-Level Interaction Insights into Carbon Utilization and Element Cycling Functions of Hydrothermarchaeota in Hydrothermal Sediment.</title>
        <authorList>
            <person name="Zhou Z."/>
            <person name="Liu Y."/>
            <person name="Xu W."/>
            <person name="Pan J."/>
            <person name="Luo Z.H."/>
            <person name="Li M."/>
        </authorList>
    </citation>
    <scope>NUCLEOTIDE SEQUENCE [LARGE SCALE GENOMIC DNA]</scope>
    <source>
        <strain evidence="1">SpSt-374</strain>
    </source>
</reference>
<sequence>MKIAQLSPATIAKIKSARWDRIIEKHEGPEKWNSILKYYDVEFLEIEGRWILLPLDRKHHPNITILRVIWSADEKSVTLFLKDTTYYGDDMFMSGFMAVCDRVQGEDFFLAILYHEWFIVENDIF</sequence>
<gene>
    <name evidence="1" type="ORF">ENR15_09115</name>
</gene>
<dbReference type="EMBL" id="DSPX01000091">
    <property type="protein sequence ID" value="HGG00791.1"/>
    <property type="molecule type" value="Genomic_DNA"/>
</dbReference>
<proteinExistence type="predicted"/>
<accession>A0A7C3VPU9</accession>
<protein>
    <submittedName>
        <fullName evidence="1">Uncharacterized protein</fullName>
    </submittedName>
</protein>
<comment type="caution">
    <text evidence="1">The sequence shown here is derived from an EMBL/GenBank/DDBJ whole genome shotgun (WGS) entry which is preliminary data.</text>
</comment>
<name>A0A7C3VPU9_9CYAN</name>
<organism evidence="1">
    <name type="scientific">Planktothricoides sp. SpSt-374</name>
    <dbReference type="NCBI Taxonomy" id="2282167"/>
    <lineage>
        <taxon>Bacteria</taxon>
        <taxon>Bacillati</taxon>
        <taxon>Cyanobacteriota</taxon>
        <taxon>Cyanophyceae</taxon>
        <taxon>Oscillatoriophycideae</taxon>
        <taxon>Oscillatoriales</taxon>
        <taxon>Oscillatoriaceae</taxon>
        <taxon>Planktothricoides</taxon>
    </lineage>
</organism>